<dbReference type="AlphaFoldDB" id="A0A250JY08"/>
<proteinExistence type="predicted"/>
<feature type="region of interest" description="Disordered" evidence="1">
    <location>
        <begin position="156"/>
        <end position="177"/>
    </location>
</feature>
<sequence length="218" mass="24295">MPDTVGMSAASVAETEIAKKAMSVPPGTFRHTVLTAAKRFKSTWAELGKLLVQVRDEAKFEEWGYPSFEAYCLKELHIKKQTALKLTRSFSFLTKHEPEEELTAQEFPQRAPAFEVIEVLADAEERGQLSPTEYKSLRDSIWSPEKNPAELKKEFAERFPRPPPEPPPESAQVRKLAQMARKLASELSGSRRIPNAVAERAAALAEDLEDIASGVTDA</sequence>
<dbReference type="Proteomes" id="UP000217343">
    <property type="component" value="Chromosome"/>
</dbReference>
<dbReference type="OrthoDB" id="5499698at2"/>
<dbReference type="KEGG" id="mmas:MYMAC_003979"/>
<evidence type="ECO:0000256" key="1">
    <source>
        <dbReference type="SAM" id="MobiDB-lite"/>
    </source>
</evidence>
<keyword evidence="3" id="KW-1185">Reference proteome</keyword>
<reference evidence="2 3" key="1">
    <citation type="submission" date="2017-06" db="EMBL/GenBank/DDBJ databases">
        <title>Sequencing and comparative analysis of myxobacterial genomes.</title>
        <authorList>
            <person name="Rupp O."/>
            <person name="Goesmann A."/>
            <person name="Sogaard-Andersen L."/>
        </authorList>
    </citation>
    <scope>NUCLEOTIDE SEQUENCE [LARGE SCALE GENOMIC DNA]</scope>
    <source>
        <strain evidence="2 3">DSM 14697</strain>
    </source>
</reference>
<evidence type="ECO:0000313" key="2">
    <source>
        <dbReference type="EMBL" id="ATB48352.1"/>
    </source>
</evidence>
<name>A0A250JY08_9BACT</name>
<accession>A0A250JY08</accession>
<evidence type="ECO:0000313" key="3">
    <source>
        <dbReference type="Proteomes" id="UP000217343"/>
    </source>
</evidence>
<dbReference type="EMBL" id="CP022203">
    <property type="protein sequence ID" value="ATB48352.1"/>
    <property type="molecule type" value="Genomic_DNA"/>
</dbReference>
<protein>
    <submittedName>
        <fullName evidence="2">Uncharacterized protein</fullName>
    </submittedName>
</protein>
<dbReference type="RefSeq" id="WP_043711433.1">
    <property type="nucleotide sequence ID" value="NZ_CP022203.1"/>
</dbReference>
<gene>
    <name evidence="2" type="ORF">MYMAC_003979</name>
</gene>
<organism evidence="2 3">
    <name type="scientific">Corallococcus macrosporus DSM 14697</name>
    <dbReference type="NCBI Taxonomy" id="1189310"/>
    <lineage>
        <taxon>Bacteria</taxon>
        <taxon>Pseudomonadati</taxon>
        <taxon>Myxococcota</taxon>
        <taxon>Myxococcia</taxon>
        <taxon>Myxococcales</taxon>
        <taxon>Cystobacterineae</taxon>
        <taxon>Myxococcaceae</taxon>
        <taxon>Corallococcus</taxon>
    </lineage>
</organism>